<evidence type="ECO:0000313" key="2">
    <source>
        <dbReference type="Proteomes" id="UP000827986"/>
    </source>
</evidence>
<accession>A0A9D4B2K4</accession>
<sequence>MAEGLTDFASYSFVSATISKVVFSHSSPGTASTGCVTWTLFYSVCSGRGLYINIFDDSVIWLSENFSTRILRAPEADLLGCPPSVREAPYACYSKGEWEGMPGCKCTEKCCQ</sequence>
<proteinExistence type="predicted"/>
<reference evidence="1" key="1">
    <citation type="submission" date="2021-09" db="EMBL/GenBank/DDBJ databases">
        <title>The genome of Mauremys mutica provides insights into the evolution of semi-aquatic lifestyle.</title>
        <authorList>
            <person name="Gong S."/>
            <person name="Gao Y."/>
        </authorList>
    </citation>
    <scope>NUCLEOTIDE SEQUENCE</scope>
    <source>
        <strain evidence="1">MM-2020</strain>
        <tissue evidence="1">Muscle</tissue>
    </source>
</reference>
<dbReference type="Proteomes" id="UP000827986">
    <property type="component" value="Unassembled WGS sequence"/>
</dbReference>
<evidence type="ECO:0000313" key="1">
    <source>
        <dbReference type="EMBL" id="KAH1177930.1"/>
    </source>
</evidence>
<dbReference type="EMBL" id="JAHDVG010000474">
    <property type="protein sequence ID" value="KAH1177930.1"/>
    <property type="molecule type" value="Genomic_DNA"/>
</dbReference>
<dbReference type="AlphaFoldDB" id="A0A9D4B2K4"/>
<protein>
    <submittedName>
        <fullName evidence="1">Uncharacterized protein</fullName>
    </submittedName>
</protein>
<keyword evidence="2" id="KW-1185">Reference proteome</keyword>
<organism evidence="1 2">
    <name type="scientific">Mauremys mutica</name>
    <name type="common">yellowpond turtle</name>
    <dbReference type="NCBI Taxonomy" id="74926"/>
    <lineage>
        <taxon>Eukaryota</taxon>
        <taxon>Metazoa</taxon>
        <taxon>Chordata</taxon>
        <taxon>Craniata</taxon>
        <taxon>Vertebrata</taxon>
        <taxon>Euteleostomi</taxon>
        <taxon>Archelosauria</taxon>
        <taxon>Testudinata</taxon>
        <taxon>Testudines</taxon>
        <taxon>Cryptodira</taxon>
        <taxon>Durocryptodira</taxon>
        <taxon>Testudinoidea</taxon>
        <taxon>Geoemydidae</taxon>
        <taxon>Geoemydinae</taxon>
        <taxon>Mauremys</taxon>
    </lineage>
</organism>
<gene>
    <name evidence="1" type="ORF">KIL84_011632</name>
</gene>
<name>A0A9D4B2K4_9SAUR</name>
<comment type="caution">
    <text evidence="1">The sequence shown here is derived from an EMBL/GenBank/DDBJ whole genome shotgun (WGS) entry which is preliminary data.</text>
</comment>